<reference evidence="1 2" key="1">
    <citation type="submission" date="2020-02" db="EMBL/GenBank/DDBJ databases">
        <title>Broccoli isolated Pseudomonas sp.</title>
        <authorList>
            <person name="Fujikawa T."/>
            <person name="Sawada H."/>
        </authorList>
    </citation>
    <scope>NUCLEOTIDE SEQUENCE [LARGE SCALE GENOMIC DNA]</scope>
    <source>
        <strain evidence="1 2">JCM 32154</strain>
    </source>
</reference>
<organism evidence="1 2">
    <name type="scientific">Pseudomonas laurentiana</name>
    <dbReference type="NCBI Taxonomy" id="2364649"/>
    <lineage>
        <taxon>Bacteria</taxon>
        <taxon>Pseudomonadati</taxon>
        <taxon>Pseudomonadota</taxon>
        <taxon>Gammaproteobacteria</taxon>
        <taxon>Pseudomonadales</taxon>
        <taxon>Pseudomonadaceae</taxon>
        <taxon>Pseudomonas</taxon>
    </lineage>
</organism>
<dbReference type="AlphaFoldDB" id="A0A6I5RS35"/>
<evidence type="ECO:0000313" key="2">
    <source>
        <dbReference type="Proteomes" id="UP000471751"/>
    </source>
</evidence>
<name>A0A6I5RS35_9PSED</name>
<accession>A0A6I5RS35</accession>
<protein>
    <submittedName>
        <fullName evidence="1">Uncharacterized protein</fullName>
    </submittedName>
</protein>
<dbReference type="Proteomes" id="UP000471751">
    <property type="component" value="Unassembled WGS sequence"/>
</dbReference>
<keyword evidence="2" id="KW-1185">Reference proteome</keyword>
<comment type="caution">
    <text evidence="1">The sequence shown here is derived from an EMBL/GenBank/DDBJ whole genome shotgun (WGS) entry which is preliminary data.</text>
</comment>
<proteinExistence type="predicted"/>
<gene>
    <name evidence="1" type="ORF">G3O07_16095</name>
</gene>
<sequence length="278" mass="30006">MVFDKAFAGPDRLLPRAADLGVGPRCSDRAVRAHALDLVEVLERRREQAFLLLCFTVHALQLIHRLLNSIAAQAADVAKHGFPAIVVQAGEGRPCTLQATFDQQAVEVAMGFPDAVFAQPYGLLIVLEGISFQAPGVIGWVPLHFIVMAMAADVAFAVQSKGVTQVACAVQFNGGYQRVGFVALERVWGGCAGRLAQRYPLCLGLSQSSVRARAGHSTARQAADTRGDVEQCVNDRQHHRIQVFHALAVLTAHKGFYCCGRGVPAIIESNRDTRPGNE</sequence>
<evidence type="ECO:0000313" key="1">
    <source>
        <dbReference type="EMBL" id="NES10914.1"/>
    </source>
</evidence>
<dbReference type="EMBL" id="JAAHBT010000176">
    <property type="protein sequence ID" value="NES10914.1"/>
    <property type="molecule type" value="Genomic_DNA"/>
</dbReference>